<keyword evidence="1" id="KW-0472">Membrane</keyword>
<evidence type="ECO:0000256" key="1">
    <source>
        <dbReference type="SAM" id="Phobius"/>
    </source>
</evidence>
<feature type="chain" id="PRO_5002727774" evidence="2">
    <location>
        <begin position="31"/>
        <end position="109"/>
    </location>
</feature>
<keyword evidence="1" id="KW-0812">Transmembrane</keyword>
<accession>A8PLL2</accession>
<keyword evidence="1" id="KW-1133">Transmembrane helix</keyword>
<gene>
    <name evidence="3" type="ORF">RICGR_0462</name>
</gene>
<dbReference type="RefSeq" id="WP_006035202.1">
    <property type="nucleotide sequence ID" value="NZ_AAQJ02000001.1"/>
</dbReference>
<keyword evidence="4" id="KW-1185">Reference proteome</keyword>
<dbReference type="STRING" id="59196.RICGR_0462"/>
<dbReference type="AlphaFoldDB" id="A8PLL2"/>
<dbReference type="EMBL" id="AAQJ02000001">
    <property type="protein sequence ID" value="EDP46219.1"/>
    <property type="molecule type" value="Genomic_DNA"/>
</dbReference>
<dbReference type="OrthoDB" id="9993183at2"/>
<proteinExistence type="predicted"/>
<dbReference type="Proteomes" id="UP000054075">
    <property type="component" value="Unassembled WGS sequence"/>
</dbReference>
<comment type="caution">
    <text evidence="3">The sequence shown here is derived from an EMBL/GenBank/DDBJ whole genome shotgun (WGS) entry which is preliminary data.</text>
</comment>
<sequence length="109" mass="11504">MQRCQSLLQKISLQRMIVMLIVTLPCSAFAAETGINAWETILNKVATSLTGPVTYAISIIAIVMSGAVMAFADLQGGAKRFLQAACGLSIAFFAAQITTQFLGFSGAVI</sequence>
<dbReference type="Pfam" id="PF04956">
    <property type="entry name" value="TrbC"/>
    <property type="match status" value="1"/>
</dbReference>
<evidence type="ECO:0000313" key="4">
    <source>
        <dbReference type="Proteomes" id="UP000054075"/>
    </source>
</evidence>
<dbReference type="InterPro" id="IPR007039">
    <property type="entry name" value="TrbC/VirB2"/>
</dbReference>
<evidence type="ECO:0000256" key="2">
    <source>
        <dbReference type="SAM" id="SignalP"/>
    </source>
</evidence>
<reference evidence="3" key="2">
    <citation type="submission" date="2007-10" db="EMBL/GenBank/DDBJ databases">
        <authorList>
            <person name="Myers G.S."/>
        </authorList>
    </citation>
    <scope>NUCLEOTIDE SEQUENCE [LARGE SCALE GENOMIC DNA]</scope>
</reference>
<feature type="signal peptide" evidence="2">
    <location>
        <begin position="1"/>
        <end position="30"/>
    </location>
</feature>
<organism evidence="3 4">
    <name type="scientific">Rickettsiella grylli</name>
    <dbReference type="NCBI Taxonomy" id="59196"/>
    <lineage>
        <taxon>Bacteria</taxon>
        <taxon>Pseudomonadati</taxon>
        <taxon>Pseudomonadota</taxon>
        <taxon>Gammaproteobacteria</taxon>
        <taxon>Legionellales</taxon>
        <taxon>Coxiellaceae</taxon>
        <taxon>Rickettsiella</taxon>
    </lineage>
</organism>
<reference evidence="3" key="1">
    <citation type="submission" date="2006-04" db="EMBL/GenBank/DDBJ databases">
        <authorList>
            <person name="Seshadri R."/>
            <person name="Federici B.A."/>
        </authorList>
    </citation>
    <scope>NUCLEOTIDE SEQUENCE [LARGE SCALE GENOMIC DNA]</scope>
</reference>
<keyword evidence="2" id="KW-0732">Signal</keyword>
<feature type="transmembrane region" description="Helical" evidence="1">
    <location>
        <begin position="81"/>
        <end position="103"/>
    </location>
</feature>
<feature type="transmembrane region" description="Helical" evidence="1">
    <location>
        <begin position="54"/>
        <end position="74"/>
    </location>
</feature>
<dbReference type="eggNOG" id="COG3838">
    <property type="taxonomic scope" value="Bacteria"/>
</dbReference>
<name>A8PLL2_9COXI</name>
<protein>
    <submittedName>
        <fullName evidence="3">Conjugal transfer protein TrbC</fullName>
    </submittedName>
</protein>
<evidence type="ECO:0000313" key="3">
    <source>
        <dbReference type="EMBL" id="EDP46219.1"/>
    </source>
</evidence>